<gene>
    <name evidence="1" type="ORF">Bpfe_027640</name>
</gene>
<evidence type="ECO:0000313" key="2">
    <source>
        <dbReference type="Proteomes" id="UP001233172"/>
    </source>
</evidence>
<name>A0AAD8AUU9_BIOPF</name>
<feature type="non-terminal residue" evidence="1">
    <location>
        <position position="1"/>
    </location>
</feature>
<sequence>EIPQIVEDEEEDIEVDVEVVEDVVEVVAEVQVQPAAAVEAQPRDKIRKSDTIWSPWK</sequence>
<dbReference type="AlphaFoldDB" id="A0AAD8AUU9"/>
<proteinExistence type="predicted"/>
<dbReference type="EMBL" id="JASAOG010000229">
    <property type="protein sequence ID" value="KAK0042884.1"/>
    <property type="molecule type" value="Genomic_DNA"/>
</dbReference>
<reference evidence="1" key="2">
    <citation type="submission" date="2023-04" db="EMBL/GenBank/DDBJ databases">
        <authorList>
            <person name="Bu L."/>
            <person name="Lu L."/>
            <person name="Laidemitt M.R."/>
            <person name="Zhang S.M."/>
            <person name="Mutuku M."/>
            <person name="Mkoji G."/>
            <person name="Steinauer M."/>
            <person name="Loker E.S."/>
        </authorList>
    </citation>
    <scope>NUCLEOTIDE SEQUENCE</scope>
    <source>
        <strain evidence="1">KasaAsao</strain>
        <tissue evidence="1">Whole Snail</tissue>
    </source>
</reference>
<comment type="caution">
    <text evidence="1">The sequence shown here is derived from an EMBL/GenBank/DDBJ whole genome shotgun (WGS) entry which is preliminary data.</text>
</comment>
<keyword evidence="2" id="KW-1185">Reference proteome</keyword>
<evidence type="ECO:0000313" key="1">
    <source>
        <dbReference type="EMBL" id="KAK0042884.1"/>
    </source>
</evidence>
<organism evidence="1 2">
    <name type="scientific">Biomphalaria pfeifferi</name>
    <name type="common">Bloodfluke planorb</name>
    <name type="synonym">Freshwater snail</name>
    <dbReference type="NCBI Taxonomy" id="112525"/>
    <lineage>
        <taxon>Eukaryota</taxon>
        <taxon>Metazoa</taxon>
        <taxon>Spiralia</taxon>
        <taxon>Lophotrochozoa</taxon>
        <taxon>Mollusca</taxon>
        <taxon>Gastropoda</taxon>
        <taxon>Heterobranchia</taxon>
        <taxon>Euthyneura</taxon>
        <taxon>Panpulmonata</taxon>
        <taxon>Hygrophila</taxon>
        <taxon>Lymnaeoidea</taxon>
        <taxon>Planorbidae</taxon>
        <taxon>Biomphalaria</taxon>
    </lineage>
</organism>
<dbReference type="Proteomes" id="UP001233172">
    <property type="component" value="Unassembled WGS sequence"/>
</dbReference>
<protein>
    <submittedName>
        <fullName evidence="1">Uncharacterized protein</fullName>
    </submittedName>
</protein>
<reference evidence="1" key="1">
    <citation type="journal article" date="2023" name="PLoS Negl. Trop. Dis.">
        <title>A genome sequence for Biomphalaria pfeifferi, the major vector snail for the human-infecting parasite Schistosoma mansoni.</title>
        <authorList>
            <person name="Bu L."/>
            <person name="Lu L."/>
            <person name="Laidemitt M.R."/>
            <person name="Zhang S.M."/>
            <person name="Mutuku M."/>
            <person name="Mkoji G."/>
            <person name="Steinauer M."/>
            <person name="Loker E.S."/>
        </authorList>
    </citation>
    <scope>NUCLEOTIDE SEQUENCE</scope>
    <source>
        <strain evidence="1">KasaAsao</strain>
    </source>
</reference>
<accession>A0AAD8AUU9</accession>